<dbReference type="CDD" id="cd01991">
    <property type="entry name" value="Asn_synthase_B_C"/>
    <property type="match status" value="1"/>
</dbReference>
<dbReference type="SUPFAM" id="SSF52402">
    <property type="entry name" value="Adenine nucleotide alpha hydrolases-like"/>
    <property type="match status" value="1"/>
</dbReference>
<dbReference type="InterPro" id="IPR029055">
    <property type="entry name" value="Ntn_hydrolases_N"/>
</dbReference>
<evidence type="ECO:0000313" key="10">
    <source>
        <dbReference type="EMBL" id="KFI19141.1"/>
    </source>
</evidence>
<evidence type="ECO:0000256" key="2">
    <source>
        <dbReference type="ARBA" id="ARBA00005752"/>
    </source>
</evidence>
<dbReference type="Gene3D" id="3.40.50.620">
    <property type="entry name" value="HUPs"/>
    <property type="match status" value="1"/>
</dbReference>
<dbReference type="GO" id="GO:0005524">
    <property type="term" value="F:ATP binding"/>
    <property type="evidence" value="ECO:0007669"/>
    <property type="project" value="UniProtKB-KW"/>
</dbReference>
<dbReference type="PANTHER" id="PTHR43284">
    <property type="entry name" value="ASPARAGINE SYNTHETASE (GLUTAMINE-HYDROLYZING)"/>
    <property type="match status" value="1"/>
</dbReference>
<proteinExistence type="inferred from homology"/>
<dbReference type="InterPro" id="IPR014729">
    <property type="entry name" value="Rossmann-like_a/b/a_fold"/>
</dbReference>
<evidence type="ECO:0000256" key="3">
    <source>
        <dbReference type="ARBA" id="ARBA00012737"/>
    </source>
</evidence>
<sequence length="607" mass="68049">MMGLCGLTNFSARELRDEKLLHEMSKGLQLSGKLDRVLMERVACAAPERKLGILPDGLVAAVIGQPWWSDPKLERIARERGEGDALGEAYRHYGTGLLQYLHGAFTIAVLDDRSGRAFAAVDRIGQESLYYTVAGGGFVFGSSADSVRVHPSADSSLSPQGIYNYVHSHMVPSPGTIYSALCKLPGGHYVEYDGNQTYVGSYWEPLFDETNSASLEVLGEQMHALIFESVERLSKGRRIGAFLSGGLDSSTLAGMLAKLQSGNANTYSIGFSASGYDEMGYARTAAQHFGTKQHEYYVTPKDVCAIVPEIARVYDEPFGNSSAVGAYYCAKLAANDGMEYLLAGDGGDELFAGNVRYAKQQIFEYYGMIPLILRKRVLEPLLFRLPESMGVVRKALSYVRQAMTPLPDRLEAYNFLQREGAEEVFQADFLATLAPEEPLFLQRKRYSTPQNASTLNRMMYLDWQQTLADNDLRKVGRMCALAGVEVVYPLLDDPLIEFSCQVPSALKLKGQRLRYFYKEAMRDFLPLETIRKEKHGFGLPFGLWMVEHVPLQELAYESLLSLKKRPYFRPEFLDRAIRLHRTGHTAYYGELVWILMMLELWLQAHGH</sequence>
<dbReference type="InterPro" id="IPR017932">
    <property type="entry name" value="GATase_2_dom"/>
</dbReference>
<comment type="caution">
    <text evidence="10">The sequence shown here is derived from an EMBL/GenBank/DDBJ whole genome shotgun (WGS) entry which is preliminary data.</text>
</comment>
<gene>
    <name evidence="10" type="ORF">IB75_10490</name>
</gene>
<dbReference type="Pfam" id="PF13537">
    <property type="entry name" value="GATase_7"/>
    <property type="match status" value="1"/>
</dbReference>
<dbReference type="InterPro" id="IPR051786">
    <property type="entry name" value="ASN_synthetase/amidase"/>
</dbReference>
<dbReference type="GO" id="GO:0006529">
    <property type="term" value="P:asparagine biosynthetic process"/>
    <property type="evidence" value="ECO:0007669"/>
    <property type="project" value="InterPro"/>
</dbReference>
<reference evidence="10 11" key="1">
    <citation type="submission" date="2014-07" db="EMBL/GenBank/DDBJ databases">
        <title>Comparative analysis of Nitrosococcus oceani genome inventories of strains from Pacific and Atlantic gyres.</title>
        <authorList>
            <person name="Lim C.K."/>
            <person name="Wang L."/>
            <person name="Sayavedra-Soto L.A."/>
            <person name="Klotz M.G."/>
        </authorList>
    </citation>
    <scope>NUCLEOTIDE SEQUENCE [LARGE SCALE GENOMIC DNA]</scope>
    <source>
        <strain evidence="10 11">C-27</strain>
    </source>
</reference>
<comment type="pathway">
    <text evidence="1">Amino-acid biosynthesis; L-asparagine biosynthesis; L-asparagine from L-aspartate (L-Gln route): step 1/1.</text>
</comment>
<dbReference type="Pfam" id="PF00733">
    <property type="entry name" value="Asn_synthase"/>
    <property type="match status" value="1"/>
</dbReference>
<dbReference type="HOGENOM" id="CLU_014658_3_1_6"/>
<dbReference type="EC" id="6.3.5.4" evidence="3"/>
<keyword evidence="4" id="KW-0547">Nucleotide-binding</keyword>
<dbReference type="InterPro" id="IPR001962">
    <property type="entry name" value="Asn_synthase"/>
</dbReference>
<dbReference type="OrthoDB" id="9763290at2"/>
<accession>A0A0E2Z1Q4</accession>
<dbReference type="Gene3D" id="3.60.20.10">
    <property type="entry name" value="Glutamine Phosphoribosylpyrophosphate, subunit 1, domain 1"/>
    <property type="match status" value="1"/>
</dbReference>
<name>A0A0E2Z1Q4_9GAMM</name>
<dbReference type="GO" id="GO:0005829">
    <property type="term" value="C:cytosol"/>
    <property type="evidence" value="ECO:0007669"/>
    <property type="project" value="TreeGrafter"/>
</dbReference>
<evidence type="ECO:0000259" key="8">
    <source>
        <dbReference type="Pfam" id="PF00733"/>
    </source>
</evidence>
<feature type="domain" description="Asparagine synthetase" evidence="8">
    <location>
        <begin position="225"/>
        <end position="603"/>
    </location>
</feature>
<feature type="site" description="Important for beta-aspartyl-AMP intermediate formation" evidence="7">
    <location>
        <position position="345"/>
    </location>
</feature>
<dbReference type="SUPFAM" id="SSF56235">
    <property type="entry name" value="N-terminal nucleophile aminohydrolases (Ntn hydrolases)"/>
    <property type="match status" value="1"/>
</dbReference>
<evidence type="ECO:0000256" key="1">
    <source>
        <dbReference type="ARBA" id="ARBA00005187"/>
    </source>
</evidence>
<evidence type="ECO:0000256" key="4">
    <source>
        <dbReference type="ARBA" id="ARBA00022741"/>
    </source>
</evidence>
<evidence type="ECO:0000256" key="7">
    <source>
        <dbReference type="PIRSR" id="PIRSR001589-3"/>
    </source>
</evidence>
<dbReference type="GO" id="GO:0004066">
    <property type="term" value="F:asparagine synthase (glutamine-hydrolyzing) activity"/>
    <property type="evidence" value="ECO:0007669"/>
    <property type="project" value="UniProtKB-EC"/>
</dbReference>
<dbReference type="AlphaFoldDB" id="A0A0E2Z1Q4"/>
<evidence type="ECO:0000259" key="9">
    <source>
        <dbReference type="Pfam" id="PF13537"/>
    </source>
</evidence>
<protein>
    <recommendedName>
        <fullName evidence="3">asparagine synthase (glutamine-hydrolyzing)</fullName>
        <ecNumber evidence="3">6.3.5.4</ecNumber>
    </recommendedName>
</protein>
<evidence type="ECO:0000256" key="5">
    <source>
        <dbReference type="ARBA" id="ARBA00022840"/>
    </source>
</evidence>
<comment type="catalytic activity">
    <reaction evidence="6">
        <text>L-aspartate + L-glutamine + ATP + H2O = L-asparagine + L-glutamate + AMP + diphosphate + H(+)</text>
        <dbReference type="Rhea" id="RHEA:12228"/>
        <dbReference type="ChEBI" id="CHEBI:15377"/>
        <dbReference type="ChEBI" id="CHEBI:15378"/>
        <dbReference type="ChEBI" id="CHEBI:29985"/>
        <dbReference type="ChEBI" id="CHEBI:29991"/>
        <dbReference type="ChEBI" id="CHEBI:30616"/>
        <dbReference type="ChEBI" id="CHEBI:33019"/>
        <dbReference type="ChEBI" id="CHEBI:58048"/>
        <dbReference type="ChEBI" id="CHEBI:58359"/>
        <dbReference type="ChEBI" id="CHEBI:456215"/>
        <dbReference type="EC" id="6.3.5.4"/>
    </reaction>
</comment>
<dbReference type="InterPro" id="IPR006426">
    <property type="entry name" value="Asn_synth_AEB"/>
</dbReference>
<dbReference type="PIRSF" id="PIRSF001589">
    <property type="entry name" value="Asn_synthetase_glu-h"/>
    <property type="match status" value="1"/>
</dbReference>
<organism evidence="10 11">
    <name type="scientific">Nitrosococcus oceani C-27</name>
    <dbReference type="NCBI Taxonomy" id="314279"/>
    <lineage>
        <taxon>Bacteria</taxon>
        <taxon>Pseudomonadati</taxon>
        <taxon>Pseudomonadota</taxon>
        <taxon>Gammaproteobacteria</taxon>
        <taxon>Chromatiales</taxon>
        <taxon>Chromatiaceae</taxon>
        <taxon>Nitrosococcus</taxon>
    </lineage>
</organism>
<comment type="similarity">
    <text evidence="2">Belongs to the asparagine synthetase family.</text>
</comment>
<keyword evidence="5" id="KW-0067">ATP-binding</keyword>
<evidence type="ECO:0000256" key="6">
    <source>
        <dbReference type="ARBA" id="ARBA00048741"/>
    </source>
</evidence>
<feature type="domain" description="Glutamine amidotransferase type-2" evidence="9">
    <location>
        <begin position="84"/>
        <end position="145"/>
    </location>
</feature>
<dbReference type="Proteomes" id="UP000028839">
    <property type="component" value="Unassembled WGS sequence"/>
</dbReference>
<dbReference type="PANTHER" id="PTHR43284:SF1">
    <property type="entry name" value="ASPARAGINE SYNTHETASE"/>
    <property type="match status" value="1"/>
</dbReference>
<evidence type="ECO:0000313" key="11">
    <source>
        <dbReference type="Proteomes" id="UP000028839"/>
    </source>
</evidence>
<dbReference type="EMBL" id="JPGN01000062">
    <property type="protein sequence ID" value="KFI19141.1"/>
    <property type="molecule type" value="Genomic_DNA"/>
</dbReference>